<dbReference type="InterPro" id="IPR022625">
    <property type="entry name" value="TypeI_RM_Rsu_C"/>
</dbReference>
<evidence type="ECO:0000256" key="9">
    <source>
        <dbReference type="ARBA" id="ARBA00023125"/>
    </source>
</evidence>
<dbReference type="CDD" id="cd22332">
    <property type="entry name" value="HsdR_N"/>
    <property type="match status" value="1"/>
</dbReference>
<dbReference type="OrthoDB" id="9758243at2"/>
<dbReference type="InterPro" id="IPR051268">
    <property type="entry name" value="Type-I_R_enzyme_R_subunit"/>
</dbReference>
<comment type="catalytic activity">
    <reaction evidence="1 10">
        <text>Endonucleolytic cleavage of DNA to give random double-stranded fragments with terminal 5'-phosphates, ATP is simultaneously hydrolyzed.</text>
        <dbReference type="EC" id="3.1.21.3"/>
    </reaction>
</comment>
<keyword evidence="3" id="KW-0540">Nuclease</keyword>
<gene>
    <name evidence="12" type="ORF">CLV48_11433</name>
</gene>
<evidence type="ECO:0000256" key="5">
    <source>
        <dbReference type="ARBA" id="ARBA00022747"/>
    </source>
</evidence>
<sequence length="970" mass="113822">MSKQSEQILEEQLIAQLQKLGYAYFPIADEKALLSNLKSQLEKHNQISLSDAEFDKVLNLLNKGSVFEKSKTLRQKQHIVRDNGDNLYFEFLNTEHWCQNQYQVTNQVTQEGKYKNRYDVTILINGLPLVQIELKRRGLELKEAFNQVNRYQRHSFGANSALYQYVQIFIISNGVNTKYYANNRNQSFKQTFYWTDFENKRLTNILNGFTDAFLEPCHISKMICKYIVLNEAYKIPMVLRPYQFYAVEALIDRVKNSNKNGYIWHTTGSGKTLTSFKASQILMNFPEVHKVVFVVDRKDLDYQTTKEFNSFSDGCIDGTDNTANLVKQFIGTYKDKKGEAKNTKLIVTTIQKLNTAISKLKYEKKMADLKDKRIIFIFDECHRSQFGETHNRIKEYFNNAQMFGFTGTPIFADNANKNELGKRTTKDLFEDCLHKYVITDAIKDENVLKFSVEYVGRYKQKDTATEIDIEVEDIDTQELMEDEKRLEKIADYIINNHNRKTHSKDFSAMFCVDSVKSLIRYYDIFKRKKLAGEHNLNIATIFSYAANEDDADANGFIPEEVSVVEEPRALYGLQAHSREKLDEFIEDYNQLYDVKYSTKTSEDFYNYYNDISKKLKDRERQPENVNNRIDVLLVVNMFLTGFDAKKVNTLYVDKNLKYHGLIQAFSRTNRILNEQKSQGNIVVFRNLKNRTDEAITLFSNKEAIEVIIMKPYEDYVAKFDEAFEKLLEVTPTTDAVNDLETEDDELNFIKAFRDLMRIKNILTAFSDFKWEDLKMNEQLFEDFKSKYLDLYDKVKSNHQKEKVSILEDVDFELELIHRDEINVSYIIQLLIKLKSQTQKDTTKAEKEIFNLLSTEATLRSKRELIEKFILENLQIISDPDNITPAFEQFWNEEQQKEFSKIVQEENLSAEKTEKLIEDYLFAEREPLRDEVLELIEGEKPSLLQRKKLGDRILKRIVDFVETFINGMNLN</sequence>
<organism evidence="12 13">
    <name type="scientific">Cecembia rubra</name>
    <dbReference type="NCBI Taxonomy" id="1485585"/>
    <lineage>
        <taxon>Bacteria</taxon>
        <taxon>Pseudomonadati</taxon>
        <taxon>Bacteroidota</taxon>
        <taxon>Cytophagia</taxon>
        <taxon>Cytophagales</taxon>
        <taxon>Cyclobacteriaceae</taxon>
        <taxon>Cecembia</taxon>
    </lineage>
</organism>
<dbReference type="SMART" id="SM00487">
    <property type="entry name" value="DEXDc"/>
    <property type="match status" value="1"/>
</dbReference>
<dbReference type="RefSeq" id="WP_106568727.1">
    <property type="nucleotide sequence ID" value="NZ_PYGF01000014.1"/>
</dbReference>
<keyword evidence="13" id="KW-1185">Reference proteome</keyword>
<keyword evidence="6" id="KW-0255">Endonuclease</keyword>
<dbReference type="PANTHER" id="PTHR30195:SF16">
    <property type="entry name" value="TYPE I RESTRICTION ENZYME ENDONUCLEASE SUBUNIT"/>
    <property type="match status" value="1"/>
</dbReference>
<dbReference type="CDD" id="cd18800">
    <property type="entry name" value="SF2_C_EcoR124I-like"/>
    <property type="match status" value="1"/>
</dbReference>
<keyword evidence="9 10" id="KW-0238">DNA-binding</keyword>
<evidence type="ECO:0000256" key="8">
    <source>
        <dbReference type="ARBA" id="ARBA00022840"/>
    </source>
</evidence>
<dbReference type="Pfam" id="PF04313">
    <property type="entry name" value="HSDR_N"/>
    <property type="match status" value="1"/>
</dbReference>
<keyword evidence="5 10" id="KW-0680">Restriction system</keyword>
<protein>
    <recommendedName>
        <fullName evidence="10">Type I restriction enzyme endonuclease subunit</fullName>
        <shortName evidence="10">R protein</shortName>
        <ecNumber evidence="10">3.1.21.3</ecNumber>
    </recommendedName>
</protein>
<comment type="similarity">
    <text evidence="2 10">Belongs to the HsdR family.</text>
</comment>
<dbReference type="InterPro" id="IPR014001">
    <property type="entry name" value="Helicase_ATP-bd"/>
</dbReference>
<dbReference type="Pfam" id="PF22679">
    <property type="entry name" value="T1R_D3-like"/>
    <property type="match status" value="1"/>
</dbReference>
<evidence type="ECO:0000256" key="10">
    <source>
        <dbReference type="RuleBase" id="RU364115"/>
    </source>
</evidence>
<name>A0A2P8DVK0_9BACT</name>
<dbReference type="GO" id="GO:0005524">
    <property type="term" value="F:ATP binding"/>
    <property type="evidence" value="ECO:0007669"/>
    <property type="project" value="UniProtKB-KW"/>
</dbReference>
<dbReference type="Gene3D" id="3.90.1570.50">
    <property type="match status" value="1"/>
</dbReference>
<dbReference type="EC" id="3.1.21.3" evidence="10"/>
<comment type="function">
    <text evidence="10">Subunit R is required for both nuclease and ATPase activities, but not for modification.</text>
</comment>
<dbReference type="GO" id="GO:0009035">
    <property type="term" value="F:type I site-specific deoxyribonuclease activity"/>
    <property type="evidence" value="ECO:0007669"/>
    <property type="project" value="UniProtKB-EC"/>
</dbReference>
<dbReference type="InterPro" id="IPR055180">
    <property type="entry name" value="HsdR_RecA-like_helicase_dom_2"/>
</dbReference>
<evidence type="ECO:0000313" key="12">
    <source>
        <dbReference type="EMBL" id="PSL01231.1"/>
    </source>
</evidence>
<comment type="caution">
    <text evidence="12">The sequence shown here is derived from an EMBL/GenBank/DDBJ whole genome shotgun (WGS) entry which is preliminary data.</text>
</comment>
<comment type="subunit">
    <text evidence="10">The type I restriction/modification system is composed of three polypeptides R, M and S.</text>
</comment>
<accession>A0A2P8DVK0</accession>
<dbReference type="Pfam" id="PF18766">
    <property type="entry name" value="SWI2_SNF2"/>
    <property type="match status" value="1"/>
</dbReference>
<evidence type="ECO:0000256" key="4">
    <source>
        <dbReference type="ARBA" id="ARBA00022741"/>
    </source>
</evidence>
<reference evidence="12 13" key="1">
    <citation type="submission" date="2018-03" db="EMBL/GenBank/DDBJ databases">
        <title>Genomic Encyclopedia of Archaeal and Bacterial Type Strains, Phase II (KMG-II): from individual species to whole genera.</title>
        <authorList>
            <person name="Goeker M."/>
        </authorList>
    </citation>
    <scope>NUCLEOTIDE SEQUENCE [LARGE SCALE GENOMIC DNA]</scope>
    <source>
        <strain evidence="12 13">DSM 28057</strain>
    </source>
</reference>
<dbReference type="GO" id="GO:0009307">
    <property type="term" value="P:DNA restriction-modification system"/>
    <property type="evidence" value="ECO:0007669"/>
    <property type="project" value="UniProtKB-KW"/>
</dbReference>
<dbReference type="SUPFAM" id="SSF52540">
    <property type="entry name" value="P-loop containing nucleoside triphosphate hydrolases"/>
    <property type="match status" value="2"/>
</dbReference>
<keyword evidence="7 10" id="KW-0378">Hydrolase</keyword>
<dbReference type="InterPro" id="IPR027417">
    <property type="entry name" value="P-loop_NTPase"/>
</dbReference>
<dbReference type="PROSITE" id="PS51192">
    <property type="entry name" value="HELICASE_ATP_BIND_1"/>
    <property type="match status" value="1"/>
</dbReference>
<dbReference type="NCBIfam" id="TIGR00348">
    <property type="entry name" value="hsdR"/>
    <property type="match status" value="1"/>
</dbReference>
<evidence type="ECO:0000259" key="11">
    <source>
        <dbReference type="PROSITE" id="PS51192"/>
    </source>
</evidence>
<dbReference type="InterPro" id="IPR004473">
    <property type="entry name" value="Restrct_endonuc_typeI_HsdR"/>
</dbReference>
<dbReference type="Pfam" id="PF12008">
    <property type="entry name" value="EcoR124_C"/>
    <property type="match status" value="1"/>
</dbReference>
<dbReference type="PANTHER" id="PTHR30195">
    <property type="entry name" value="TYPE I SITE-SPECIFIC DEOXYRIBONUCLEASE PROTEIN SUBUNIT M AND R"/>
    <property type="match status" value="1"/>
</dbReference>
<evidence type="ECO:0000256" key="1">
    <source>
        <dbReference type="ARBA" id="ARBA00000851"/>
    </source>
</evidence>
<evidence type="ECO:0000256" key="3">
    <source>
        <dbReference type="ARBA" id="ARBA00022722"/>
    </source>
</evidence>
<proteinExistence type="inferred from homology"/>
<feature type="domain" description="Helicase ATP-binding" evidence="11">
    <location>
        <begin position="252"/>
        <end position="427"/>
    </location>
</feature>
<keyword evidence="8 10" id="KW-0067">ATP-binding</keyword>
<keyword evidence="4 10" id="KW-0547">Nucleotide-binding</keyword>
<dbReference type="EMBL" id="PYGF01000014">
    <property type="protein sequence ID" value="PSL01231.1"/>
    <property type="molecule type" value="Genomic_DNA"/>
</dbReference>
<dbReference type="InterPro" id="IPR007409">
    <property type="entry name" value="Restrct_endonuc_type1_HsdR_N"/>
</dbReference>
<evidence type="ECO:0000256" key="7">
    <source>
        <dbReference type="ARBA" id="ARBA00022801"/>
    </source>
</evidence>
<evidence type="ECO:0000256" key="6">
    <source>
        <dbReference type="ARBA" id="ARBA00022759"/>
    </source>
</evidence>
<evidence type="ECO:0000256" key="2">
    <source>
        <dbReference type="ARBA" id="ARBA00008598"/>
    </source>
</evidence>
<evidence type="ECO:0000313" key="13">
    <source>
        <dbReference type="Proteomes" id="UP000240708"/>
    </source>
</evidence>
<dbReference type="Gene3D" id="3.40.50.300">
    <property type="entry name" value="P-loop containing nucleotide triphosphate hydrolases"/>
    <property type="match status" value="2"/>
</dbReference>
<dbReference type="AlphaFoldDB" id="A0A2P8DVK0"/>
<dbReference type="InterPro" id="IPR040980">
    <property type="entry name" value="SWI2_SNF2"/>
</dbReference>
<dbReference type="Proteomes" id="UP000240708">
    <property type="component" value="Unassembled WGS sequence"/>
</dbReference>
<dbReference type="GO" id="GO:0003677">
    <property type="term" value="F:DNA binding"/>
    <property type="evidence" value="ECO:0007669"/>
    <property type="project" value="UniProtKB-KW"/>
</dbReference>
<dbReference type="CDD" id="cd18030">
    <property type="entry name" value="DEXHc_RE_I_HsdR"/>
    <property type="match status" value="1"/>
</dbReference>
<dbReference type="Gene3D" id="1.20.58.2040">
    <property type="match status" value="1"/>
</dbReference>